<dbReference type="Proteomes" id="UP000075880">
    <property type="component" value="Unassembled WGS sequence"/>
</dbReference>
<feature type="region of interest" description="Disordered" evidence="1">
    <location>
        <begin position="764"/>
        <end position="795"/>
    </location>
</feature>
<feature type="domain" description="PH" evidence="2">
    <location>
        <begin position="5"/>
        <end position="110"/>
    </location>
</feature>
<dbReference type="PROSITE" id="PS51064">
    <property type="entry name" value="IRS_PTB"/>
    <property type="match status" value="1"/>
</dbReference>
<dbReference type="EnsemblMetazoa" id="ENSAATROPT012286">
    <property type="protein sequence ID" value="ENSAATROPP011145"/>
    <property type="gene ID" value="ENSAATROPG009998"/>
</dbReference>
<accession>A0AAG5DJE9</accession>
<dbReference type="SMART" id="SM01244">
    <property type="entry name" value="IRS"/>
    <property type="match status" value="1"/>
</dbReference>
<evidence type="ECO:0000313" key="4">
    <source>
        <dbReference type="EnsemblMetazoa" id="ENSAATROPP011145"/>
    </source>
</evidence>
<keyword evidence="5" id="KW-1185">Reference proteome</keyword>
<proteinExistence type="predicted"/>
<evidence type="ECO:0000313" key="5">
    <source>
        <dbReference type="Proteomes" id="UP000075880"/>
    </source>
</evidence>
<feature type="compositionally biased region" description="Polar residues" evidence="1">
    <location>
        <begin position="894"/>
        <end position="904"/>
    </location>
</feature>
<sequence length="1221" mass="132757">MVDISSIIEGSVKFRDGKKWKSRWCVMRKLSPVADCLHLQLYRDSKDRYKNGQTKASLSLQHFLGVESGFTLDKESNTIAIICQDVIVVLAFDTRERLIQWQVKISNNLGDDLQYLVLVSSAPPKAKLSTGPARMHIQDHRFCLTTGVPPRLTGMWQIEHLRRYGVVDNRFCFEGGSSCGKGEGLYVFVTDLGEEITHTFKMASQGKLASKKRATARKIAALDSPRKGAESRSTNYNDEICTVHIENSNCTCRNSYWPSTESRDLDSNYGCGDTASVSECHDSINDLDSFPRNAVANLERCMSCISKLGAPSMSRSSTVTGTPGAVAPLPAWHMMTEHNNHINQSHKLPPPALDRMSLCSHGSSNNSEYSIPRQACGSGQAPSEASWYEKAPSATSCSHHRSTSPCACPASSAPGRPPKPREIPLHITAPIHTAICMSTGKSPMQQHSVGPYENYDVPKTPIAIEGSSNGCTPGENYDTPKKIQEYLSKETTPSGKVDLVVDSASSYGNYDMPMSLTKAVCNCLTGTADRGQEQQQQQQHQHHQQHPVARVDCTCNRVMSWADNWISLPLCKRGNGIENTGVQINKVKLSGEGKMPVMDASGGDSAIYATVDMTKKIRKKLEMGACACDEPLVTQPVASGAKMLPASCYDNYEDVEIKPEEPPKAANYANLEFERSLENYENSKEVLQRAGLCLQGQEQEHEEETRVCHKCGHPSAKTPDQDGTREEQPGSSAAVEDKQENYMMMEPGNRKSKFPGYIPMSPAAPAAGAAADQTHEAEGADGRVSPTAPPLPSKSDLLKQRMNRIIGEKSASNPSLCGPAVDRSRKRIDDESRVSGSAMLRATLASPYARKQLMDSSDLLPCGAEKRLSPRKRSASAESSRFLDDGEGEVESPLSGTASPSTETLLRKTPTPGAVQTLRRSSSPCVHQEMEPCPAEVCCGGEKTATTTETEDDTSASTNPPSQTSQSVYIRRSESVPCKAQNRDSSSSNDSGVSTGSLRQRGTDFTDFELPLTTAMSARRHQRHVIPQQNCVHASLPRRSKSFDPLRELSFQFQKVRVPEKSTSAEAEVPVCPPKAKGAPAYGSPDVMAAPGAPYIDSRSTSSGTSDMSDYIETLSLSSHSSSDTPEGMRHIRQATSTLRPRSGKEYQNIDRSILSLTQASTDTIKVPGTPSQLRGLLSCSANYANITPVPENAESPSPGYQSGTSPQDAQGQHFMFKNSS</sequence>
<dbReference type="GO" id="GO:0007528">
    <property type="term" value="P:neuromuscular junction development"/>
    <property type="evidence" value="ECO:0007669"/>
    <property type="project" value="TreeGrafter"/>
</dbReference>
<evidence type="ECO:0000256" key="1">
    <source>
        <dbReference type="SAM" id="MobiDB-lite"/>
    </source>
</evidence>
<evidence type="ECO:0000259" key="2">
    <source>
        <dbReference type="PROSITE" id="PS50003"/>
    </source>
</evidence>
<feature type="region of interest" description="Disordered" evidence="1">
    <location>
        <begin position="862"/>
        <end position="927"/>
    </location>
</feature>
<dbReference type="InterPro" id="IPR037747">
    <property type="entry name" value="Dok-7_PH"/>
</dbReference>
<dbReference type="Gene3D" id="2.30.29.30">
    <property type="entry name" value="Pleckstrin-homology domain (PH domain)/Phosphotyrosine-binding domain (PTB)"/>
    <property type="match status" value="2"/>
</dbReference>
<feature type="region of interest" description="Disordered" evidence="1">
    <location>
        <begin position="809"/>
        <end position="834"/>
    </location>
</feature>
<feature type="compositionally biased region" description="Polar residues" evidence="1">
    <location>
        <begin position="1195"/>
        <end position="1211"/>
    </location>
</feature>
<feature type="compositionally biased region" description="Basic and acidic residues" evidence="1">
    <location>
        <begin position="719"/>
        <end position="728"/>
    </location>
</feature>
<evidence type="ECO:0008006" key="6">
    <source>
        <dbReference type="Google" id="ProtNLM"/>
    </source>
</evidence>
<feature type="region of interest" description="Disordered" evidence="1">
    <location>
        <begin position="946"/>
        <end position="1002"/>
    </location>
</feature>
<dbReference type="InterPro" id="IPR037746">
    <property type="entry name" value="Dok-7"/>
</dbReference>
<dbReference type="InterPro" id="IPR011993">
    <property type="entry name" value="PH-like_dom_sf"/>
</dbReference>
<organism evidence="4 5">
    <name type="scientific">Anopheles atroparvus</name>
    <name type="common">European mosquito</name>
    <dbReference type="NCBI Taxonomy" id="41427"/>
    <lineage>
        <taxon>Eukaryota</taxon>
        <taxon>Metazoa</taxon>
        <taxon>Ecdysozoa</taxon>
        <taxon>Arthropoda</taxon>
        <taxon>Hexapoda</taxon>
        <taxon>Insecta</taxon>
        <taxon>Pterygota</taxon>
        <taxon>Neoptera</taxon>
        <taxon>Endopterygota</taxon>
        <taxon>Diptera</taxon>
        <taxon>Nematocera</taxon>
        <taxon>Culicoidea</taxon>
        <taxon>Culicidae</taxon>
        <taxon>Anophelinae</taxon>
        <taxon>Anopheles</taxon>
    </lineage>
</organism>
<dbReference type="AlphaFoldDB" id="A0AAG5DJE9"/>
<dbReference type="GO" id="GO:0019901">
    <property type="term" value="F:protein kinase binding"/>
    <property type="evidence" value="ECO:0007669"/>
    <property type="project" value="InterPro"/>
</dbReference>
<feature type="region of interest" description="Disordered" evidence="1">
    <location>
        <begin position="1188"/>
        <end position="1221"/>
    </location>
</feature>
<dbReference type="CDD" id="cd14677">
    <property type="entry name" value="PH_DOK7"/>
    <property type="match status" value="1"/>
</dbReference>
<reference evidence="4" key="1">
    <citation type="submission" date="2024-04" db="UniProtKB">
        <authorList>
            <consortium name="EnsemblMetazoa"/>
        </authorList>
    </citation>
    <scope>IDENTIFICATION</scope>
    <source>
        <strain evidence="4">EBRO</strain>
    </source>
</reference>
<feature type="domain" description="IRS-type PTB" evidence="3">
    <location>
        <begin position="109"/>
        <end position="214"/>
    </location>
</feature>
<dbReference type="InterPro" id="IPR002404">
    <property type="entry name" value="IRS_PTB"/>
</dbReference>
<dbReference type="SMART" id="SM00233">
    <property type="entry name" value="PH"/>
    <property type="match status" value="1"/>
</dbReference>
<name>A0AAG5DJE9_ANOAO</name>
<dbReference type="PROSITE" id="PS50003">
    <property type="entry name" value="PH_DOMAIN"/>
    <property type="match status" value="1"/>
</dbReference>
<feature type="compositionally biased region" description="Polar residues" evidence="1">
    <location>
        <begin position="959"/>
        <end position="968"/>
    </location>
</feature>
<feature type="region of interest" description="Disordered" evidence="1">
    <location>
        <begin position="704"/>
        <end position="742"/>
    </location>
</feature>
<dbReference type="Pfam" id="PF02174">
    <property type="entry name" value="IRS"/>
    <property type="match status" value="1"/>
</dbReference>
<evidence type="ECO:0000259" key="3">
    <source>
        <dbReference type="PROSITE" id="PS51064"/>
    </source>
</evidence>
<feature type="compositionally biased region" description="Low complexity" evidence="1">
    <location>
        <begin position="984"/>
        <end position="997"/>
    </location>
</feature>
<dbReference type="InterPro" id="IPR001849">
    <property type="entry name" value="PH_domain"/>
</dbReference>
<dbReference type="SUPFAM" id="SSF50729">
    <property type="entry name" value="PH domain-like"/>
    <property type="match status" value="2"/>
</dbReference>
<feature type="region of interest" description="Disordered" evidence="1">
    <location>
        <begin position="396"/>
        <end position="420"/>
    </location>
</feature>
<dbReference type="PANTHER" id="PTHR21636:SF2">
    <property type="entry name" value="PROTEIN DOK-7"/>
    <property type="match status" value="1"/>
</dbReference>
<dbReference type="PANTHER" id="PTHR21636">
    <property type="entry name" value="PROTEIN DOK-7"/>
    <property type="match status" value="1"/>
</dbReference>
<feature type="compositionally biased region" description="Low complexity" evidence="1">
    <location>
        <begin position="404"/>
        <end position="414"/>
    </location>
</feature>
<protein>
    <recommendedName>
        <fullName evidence="6">Protein chico</fullName>
    </recommendedName>
</protein>